<dbReference type="Pfam" id="PF13517">
    <property type="entry name" value="FG-GAP_3"/>
    <property type="match status" value="4"/>
</dbReference>
<feature type="domain" description="ASPIC/UnbV" evidence="2">
    <location>
        <begin position="539"/>
        <end position="605"/>
    </location>
</feature>
<keyword evidence="1" id="KW-0732">Signal</keyword>
<dbReference type="Pfam" id="PF07593">
    <property type="entry name" value="UnbV_ASPIC"/>
    <property type="match status" value="1"/>
</dbReference>
<evidence type="ECO:0000313" key="3">
    <source>
        <dbReference type="EMBL" id="MFD2561255.1"/>
    </source>
</evidence>
<dbReference type="RefSeq" id="WP_378288807.1">
    <property type="nucleotide sequence ID" value="NZ_JBHULE010000002.1"/>
</dbReference>
<dbReference type="EMBL" id="JBHULE010000002">
    <property type="protein sequence ID" value="MFD2561255.1"/>
    <property type="molecule type" value="Genomic_DNA"/>
</dbReference>
<sequence length="1102" mass="123728">MKKLICFILIAIVCACKTDQSYKKQIISIDATTKKPTLFELQNPESSGFYFLNEVNQTDAINIITYENYYNGGGVGIGDVNNDGLPDVFMTGNLFGGRLFLNKGDLKFEQISESAGVFSAGFTTDVTFVDINNDGYQDIYLCKSLSSQPDMRKNVLLINNKDNTFTNQADVYGIADNGYSNQSVFFDYDHDGDLDLYIMNHRADFDKANHIFDSKEKKGNITPDHVFWNEAYADRLYRNDGNKKFTEVSKKAGIINSDFSLSAVPKDLNNDGWVDLYISNDFSSKDHAYINQKDGTFKDEIETIFNHIPVSAMGLDIADINNDGLEDVMNVDMTPEDNYRRKQLKGRGSYDKYHLAKKYGFYHQITRNMLHLNNGDGTYSEIGQLAGIAYTDWSWSTLFADFDNDGWQDIYVSNGHYNDITDQDYLKYRSVEAIEKAGGNDQVKPLDLINLMTSTKINNYFYKNTGSLQFEDRTVESGLGFPSYSNGSAYADLDLDGDLDLIVNNFNQESFLFKNTSREKQLGNYLSISLKGSQGNSLGFGATVTIKTADGQQIRTSNPYRGFISSVDPNLHFGLGKITEIDELEVIWPEGKRQVLNNIKANQRIVLNFTEAAEYKREPIEIPEPLITTSKDNLIYTHKESSYQDFKAEPLLEHKLSNEGPVIASADINGDGLNDLYIGGSAQQPGKLFVQKRDEKFIEKNTPIFNDDQKYEDGGCAFFDIDGDGDNDLYVSSGSNEFSDASLYQDRLYINDGKGNFTKGVLPNITTSTSCVIPFDHDQDGDFDIFIGGYANWNAYPTAGKSWLLENDNGTFTDKSALLPNQGQLGIINSGVVFSSNSLIVAGEWTPIMHLKKDTSGQFKMSENNGLSKTGGWWNIIRAADMDNDGDLDLIAGNRGTNSVYNASAKHPAVIYWGDFDNNKDLDAITCYYFPKDSATYPKANLDKLFNQMKSIRRTFQNYDSYSKASLETIIPDRSQYREVHYFESIYLENVGDDHFQIQALPKKAQFAPIQDVLVKDINQDTFKDLILVGNDFGVDEESGISNASKGLVLINKKDSFQALNSLESGLNTYNMDSRHIVLINEKLFAVTNNNGPLQFFEIIKN</sequence>
<gene>
    <name evidence="3" type="ORF">ACFSR1_01160</name>
</gene>
<dbReference type="InterPro" id="IPR013517">
    <property type="entry name" value="FG-GAP"/>
</dbReference>
<dbReference type="Gene3D" id="2.130.10.130">
    <property type="entry name" value="Integrin alpha, N-terminal"/>
    <property type="match status" value="4"/>
</dbReference>
<name>A0ABW5L8P6_9FLAO</name>
<organism evidence="3 4">
    <name type="scientific">Aquimarina rubra</name>
    <dbReference type="NCBI Taxonomy" id="1920033"/>
    <lineage>
        <taxon>Bacteria</taxon>
        <taxon>Pseudomonadati</taxon>
        <taxon>Bacteroidota</taxon>
        <taxon>Flavobacteriia</taxon>
        <taxon>Flavobacteriales</taxon>
        <taxon>Flavobacteriaceae</taxon>
        <taxon>Aquimarina</taxon>
    </lineage>
</organism>
<dbReference type="InterPro" id="IPR027039">
    <property type="entry name" value="Crtac1"/>
</dbReference>
<proteinExistence type="predicted"/>
<dbReference type="Proteomes" id="UP001597319">
    <property type="component" value="Unassembled WGS sequence"/>
</dbReference>
<evidence type="ECO:0000256" key="1">
    <source>
        <dbReference type="ARBA" id="ARBA00022729"/>
    </source>
</evidence>
<evidence type="ECO:0000313" key="4">
    <source>
        <dbReference type="Proteomes" id="UP001597319"/>
    </source>
</evidence>
<evidence type="ECO:0000259" key="2">
    <source>
        <dbReference type="Pfam" id="PF07593"/>
    </source>
</evidence>
<comment type="caution">
    <text evidence="3">The sequence shown here is derived from an EMBL/GenBank/DDBJ whole genome shotgun (WGS) entry which is preliminary data.</text>
</comment>
<dbReference type="SUPFAM" id="SSF69318">
    <property type="entry name" value="Integrin alpha N-terminal domain"/>
    <property type="match status" value="3"/>
</dbReference>
<dbReference type="PROSITE" id="PS51257">
    <property type="entry name" value="PROKAR_LIPOPROTEIN"/>
    <property type="match status" value="1"/>
</dbReference>
<dbReference type="InterPro" id="IPR028994">
    <property type="entry name" value="Integrin_alpha_N"/>
</dbReference>
<protein>
    <submittedName>
        <fullName evidence="3">VCBS repeat-containing protein</fullName>
    </submittedName>
</protein>
<accession>A0ABW5L8P6</accession>
<dbReference type="PANTHER" id="PTHR16026">
    <property type="entry name" value="CARTILAGE ACIDIC PROTEIN 1"/>
    <property type="match status" value="1"/>
</dbReference>
<dbReference type="PANTHER" id="PTHR16026:SF0">
    <property type="entry name" value="CARTILAGE ACIDIC PROTEIN 1"/>
    <property type="match status" value="1"/>
</dbReference>
<keyword evidence="4" id="KW-1185">Reference proteome</keyword>
<dbReference type="InterPro" id="IPR011519">
    <property type="entry name" value="UnbV_ASPIC"/>
</dbReference>
<reference evidence="4" key="1">
    <citation type="journal article" date="2019" name="Int. J. Syst. Evol. Microbiol.">
        <title>The Global Catalogue of Microorganisms (GCM) 10K type strain sequencing project: providing services to taxonomists for standard genome sequencing and annotation.</title>
        <authorList>
            <consortium name="The Broad Institute Genomics Platform"/>
            <consortium name="The Broad Institute Genome Sequencing Center for Infectious Disease"/>
            <person name="Wu L."/>
            <person name="Ma J."/>
        </authorList>
    </citation>
    <scope>NUCLEOTIDE SEQUENCE [LARGE SCALE GENOMIC DNA]</scope>
    <source>
        <strain evidence="4">KCTC 52274</strain>
    </source>
</reference>